<dbReference type="AlphaFoldDB" id="A0A9N7UUM2"/>
<proteinExistence type="predicted"/>
<evidence type="ECO:0000313" key="2">
    <source>
        <dbReference type="EMBL" id="CAB1439622.1"/>
    </source>
</evidence>
<comment type="caution">
    <text evidence="2">The sequence shown here is derived from an EMBL/GenBank/DDBJ whole genome shotgun (WGS) entry which is preliminary data.</text>
</comment>
<feature type="compositionally biased region" description="Basic residues" evidence="1">
    <location>
        <begin position="13"/>
        <end position="25"/>
    </location>
</feature>
<feature type="compositionally biased region" description="Basic and acidic residues" evidence="1">
    <location>
        <begin position="41"/>
        <end position="56"/>
    </location>
</feature>
<feature type="region of interest" description="Disordered" evidence="1">
    <location>
        <begin position="13"/>
        <end position="57"/>
    </location>
</feature>
<dbReference type="EMBL" id="CADEAL010002313">
    <property type="protein sequence ID" value="CAB1439622.1"/>
    <property type="molecule type" value="Genomic_DNA"/>
</dbReference>
<evidence type="ECO:0000313" key="3">
    <source>
        <dbReference type="Proteomes" id="UP001153269"/>
    </source>
</evidence>
<feature type="compositionally biased region" description="Low complexity" evidence="1">
    <location>
        <begin position="104"/>
        <end position="128"/>
    </location>
</feature>
<dbReference type="Proteomes" id="UP001153269">
    <property type="component" value="Unassembled WGS sequence"/>
</dbReference>
<gene>
    <name evidence="2" type="ORF">PLEPLA_LOCUS27400</name>
</gene>
<organism evidence="2 3">
    <name type="scientific">Pleuronectes platessa</name>
    <name type="common">European plaice</name>
    <dbReference type="NCBI Taxonomy" id="8262"/>
    <lineage>
        <taxon>Eukaryota</taxon>
        <taxon>Metazoa</taxon>
        <taxon>Chordata</taxon>
        <taxon>Craniata</taxon>
        <taxon>Vertebrata</taxon>
        <taxon>Euteleostomi</taxon>
        <taxon>Actinopterygii</taxon>
        <taxon>Neopterygii</taxon>
        <taxon>Teleostei</taxon>
        <taxon>Neoteleostei</taxon>
        <taxon>Acanthomorphata</taxon>
        <taxon>Carangaria</taxon>
        <taxon>Pleuronectiformes</taxon>
        <taxon>Pleuronectoidei</taxon>
        <taxon>Pleuronectidae</taxon>
        <taxon>Pleuronectes</taxon>
    </lineage>
</organism>
<evidence type="ECO:0000256" key="1">
    <source>
        <dbReference type="SAM" id="MobiDB-lite"/>
    </source>
</evidence>
<name>A0A9N7UUM2_PLEPL</name>
<sequence>MRLWFLSVKHPNHDKRKPLHWKPVRHSPDVTELGCNEPSSETERVPEGDKRRDGDRLPPSLQLLFLSDGDVGGKEAGAKEVLLMWSSRSVEDAREDPAAVNPESGLSGSSALLPAHAPTASLALPLSL</sequence>
<reference evidence="2" key="1">
    <citation type="submission" date="2020-03" db="EMBL/GenBank/DDBJ databases">
        <authorList>
            <person name="Weist P."/>
        </authorList>
    </citation>
    <scope>NUCLEOTIDE SEQUENCE</scope>
</reference>
<keyword evidence="3" id="KW-1185">Reference proteome</keyword>
<feature type="region of interest" description="Disordered" evidence="1">
    <location>
        <begin position="92"/>
        <end position="128"/>
    </location>
</feature>
<accession>A0A9N7UUM2</accession>
<protein>
    <submittedName>
        <fullName evidence="2">Uncharacterized protein</fullName>
    </submittedName>
</protein>